<dbReference type="GO" id="GO:0005975">
    <property type="term" value="P:carbohydrate metabolic process"/>
    <property type="evidence" value="ECO:0007669"/>
    <property type="project" value="InterPro"/>
</dbReference>
<accession>A0A9Q0N1V2</accession>
<dbReference type="InterPro" id="IPR050549">
    <property type="entry name" value="MFS_Trehalose_Transporter"/>
</dbReference>
<evidence type="ECO:0000259" key="7">
    <source>
        <dbReference type="PROSITE" id="PS51677"/>
    </source>
</evidence>
<feature type="transmembrane region" description="Helical" evidence="5">
    <location>
        <begin position="377"/>
        <end position="400"/>
    </location>
</feature>
<comment type="caution">
    <text evidence="8">The sequence shown here is derived from an EMBL/GenBank/DDBJ whole genome shotgun (WGS) entry which is preliminary data.</text>
</comment>
<feature type="transmembrane region" description="Helical" evidence="5">
    <location>
        <begin position="20"/>
        <end position="44"/>
    </location>
</feature>
<dbReference type="GO" id="GO:0022857">
    <property type="term" value="F:transmembrane transporter activity"/>
    <property type="evidence" value="ECO:0007669"/>
    <property type="project" value="InterPro"/>
</dbReference>
<feature type="transmembrane region" description="Helical" evidence="5">
    <location>
        <begin position="148"/>
        <end position="170"/>
    </location>
</feature>
<name>A0A9Q0N1V2_9DIPT</name>
<dbReference type="GO" id="GO:0016020">
    <property type="term" value="C:membrane"/>
    <property type="evidence" value="ECO:0007669"/>
    <property type="project" value="UniProtKB-SubCell"/>
</dbReference>
<evidence type="ECO:0000256" key="1">
    <source>
        <dbReference type="ARBA" id="ARBA00004141"/>
    </source>
</evidence>
<feature type="domain" description="Major facilitator superfamily (MFS) profile" evidence="6">
    <location>
        <begin position="19"/>
        <end position="432"/>
    </location>
</feature>
<dbReference type="PROSITE" id="PS51677">
    <property type="entry name" value="NODB"/>
    <property type="match status" value="1"/>
</dbReference>
<proteinExistence type="predicted"/>
<keyword evidence="9" id="KW-1185">Reference proteome</keyword>
<protein>
    <submittedName>
        <fullName evidence="8">Facilitated trehalose transporter Tret1</fullName>
    </submittedName>
</protein>
<dbReference type="Gene3D" id="3.20.20.370">
    <property type="entry name" value="Glycoside hydrolase/deacetylase"/>
    <property type="match status" value="1"/>
</dbReference>
<keyword evidence="3 5" id="KW-1133">Transmembrane helix</keyword>
<feature type="transmembrane region" description="Helical" evidence="5">
    <location>
        <begin position="278"/>
        <end position="300"/>
    </location>
</feature>
<evidence type="ECO:0000256" key="5">
    <source>
        <dbReference type="SAM" id="Phobius"/>
    </source>
</evidence>
<dbReference type="PROSITE" id="PS00216">
    <property type="entry name" value="SUGAR_TRANSPORT_1"/>
    <property type="match status" value="1"/>
</dbReference>
<keyword evidence="4 5" id="KW-0472">Membrane</keyword>
<dbReference type="Pfam" id="PF01522">
    <property type="entry name" value="Polysacc_deac_1"/>
    <property type="match status" value="1"/>
</dbReference>
<dbReference type="GO" id="GO:0016810">
    <property type="term" value="F:hydrolase activity, acting on carbon-nitrogen (but not peptide) bonds"/>
    <property type="evidence" value="ECO:0007669"/>
    <property type="project" value="InterPro"/>
</dbReference>
<feature type="domain" description="NodB homology" evidence="7">
    <location>
        <begin position="464"/>
        <end position="654"/>
    </location>
</feature>
<gene>
    <name evidence="8" type="primary">Tret1_30</name>
    <name evidence="8" type="ORF">Bhyg_07054</name>
</gene>
<evidence type="ECO:0000313" key="8">
    <source>
        <dbReference type="EMBL" id="KAJ6642108.1"/>
    </source>
</evidence>
<evidence type="ECO:0000256" key="4">
    <source>
        <dbReference type="ARBA" id="ARBA00023136"/>
    </source>
</evidence>
<dbReference type="InterPro" id="IPR005828">
    <property type="entry name" value="MFS_sugar_transport-like"/>
</dbReference>
<evidence type="ECO:0000256" key="2">
    <source>
        <dbReference type="ARBA" id="ARBA00022692"/>
    </source>
</evidence>
<dbReference type="InterPro" id="IPR005829">
    <property type="entry name" value="Sugar_transporter_CS"/>
</dbReference>
<dbReference type="SUPFAM" id="SSF103473">
    <property type="entry name" value="MFS general substrate transporter"/>
    <property type="match status" value="1"/>
</dbReference>
<feature type="transmembrane region" description="Helical" evidence="5">
    <location>
        <begin position="65"/>
        <end position="86"/>
    </location>
</feature>
<dbReference type="InterPro" id="IPR036259">
    <property type="entry name" value="MFS_trans_sf"/>
</dbReference>
<evidence type="ECO:0000259" key="6">
    <source>
        <dbReference type="PROSITE" id="PS50850"/>
    </source>
</evidence>
<dbReference type="InterPro" id="IPR020846">
    <property type="entry name" value="MFS_dom"/>
</dbReference>
<organism evidence="8 9">
    <name type="scientific">Pseudolycoriella hygida</name>
    <dbReference type="NCBI Taxonomy" id="35572"/>
    <lineage>
        <taxon>Eukaryota</taxon>
        <taxon>Metazoa</taxon>
        <taxon>Ecdysozoa</taxon>
        <taxon>Arthropoda</taxon>
        <taxon>Hexapoda</taxon>
        <taxon>Insecta</taxon>
        <taxon>Pterygota</taxon>
        <taxon>Neoptera</taxon>
        <taxon>Endopterygota</taxon>
        <taxon>Diptera</taxon>
        <taxon>Nematocera</taxon>
        <taxon>Sciaroidea</taxon>
        <taxon>Sciaridae</taxon>
        <taxon>Pseudolycoriella</taxon>
    </lineage>
</organism>
<dbReference type="Pfam" id="PF00083">
    <property type="entry name" value="Sugar_tr"/>
    <property type="match status" value="1"/>
</dbReference>
<dbReference type="AlphaFoldDB" id="A0A9Q0N1V2"/>
<dbReference type="InterPro" id="IPR011330">
    <property type="entry name" value="Glyco_hydro/deAcase_b/a-brl"/>
</dbReference>
<sequence>MVEPNKKVKFSDVKYQYLTVLAVNTISLCHGFAVGWLSAAVPILKSVDTSLRSGPLTVEQTMWLGGVYPLGGFFGNFIFGILGNYFGRVTTISLLALPNFVFWLTVLFANNFTQLVVGRFIGGLSGGLFVCVPLFVTEIANKEIRGFLGLMGPLIVTVGILMAYICGAFVEYRTVPYCFMGFPVLLNAERSLIFYNNGNRTGDKNYDVKNELEKLKSLVKQKEELRKTSSVKLILEKKALKALFLGVSLVAISIFSGIVAMTMHAAQLFIDSGAVFDANLSAIILGVLQVCGTYASSVLVDRVGRRILLGVSSFGAALALFVFGTFSYLNLRGFDLTSVDWIPVVSASFYIFINCAGVKPMPFLYIAEILPENVRNVGVSICMMSLTLFSSVTVFTLPLLVELFDLYAVMWTYGCICVLGILFSIFVMNETKGKNVNKLLENVKAAVISLRNENGVYSECIKHGDIAITFDDGTSSNTEAVLDVLKELRVHATFFVNGVNFENINDQATHDKMRRIVQEGHQLGSHTWSHIDLTANQTLETIKKEMLDLENKVQEILGFKMSIMRPPYGRFNDSVLEIIHVEMNYSVIMWNLDTVDWENGADTNKSFQAYVDEMEYSTNLNSSFIALHHDFADGSAALARRAIEYVVGKGFHPVTISECIGIPDNYTGAVWSIRQSVSLMLLCIVFIMKT</sequence>
<comment type="subcellular location">
    <subcellularLocation>
        <location evidence="1">Membrane</location>
        <topology evidence="1">Multi-pass membrane protein</topology>
    </subcellularLocation>
</comment>
<dbReference type="SUPFAM" id="SSF88713">
    <property type="entry name" value="Glycoside hydrolase/deacetylase"/>
    <property type="match status" value="1"/>
</dbReference>
<dbReference type="PROSITE" id="PS50850">
    <property type="entry name" value="MFS"/>
    <property type="match status" value="1"/>
</dbReference>
<feature type="transmembrane region" description="Helical" evidence="5">
    <location>
        <begin position="116"/>
        <end position="136"/>
    </location>
</feature>
<feature type="transmembrane region" description="Helical" evidence="5">
    <location>
        <begin position="242"/>
        <end position="266"/>
    </location>
</feature>
<reference evidence="8" key="1">
    <citation type="submission" date="2022-07" db="EMBL/GenBank/DDBJ databases">
        <authorList>
            <person name="Trinca V."/>
            <person name="Uliana J.V.C."/>
            <person name="Torres T.T."/>
            <person name="Ward R.J."/>
            <person name="Monesi N."/>
        </authorList>
    </citation>
    <scope>NUCLEOTIDE SEQUENCE</scope>
    <source>
        <strain evidence="8">HSMRA1968</strain>
        <tissue evidence="8">Whole embryos</tissue>
    </source>
</reference>
<feature type="transmembrane region" description="Helical" evidence="5">
    <location>
        <begin position="307"/>
        <end position="329"/>
    </location>
</feature>
<dbReference type="Proteomes" id="UP001151699">
    <property type="component" value="Chromosome B"/>
</dbReference>
<dbReference type="InterPro" id="IPR002509">
    <property type="entry name" value="NODB_dom"/>
</dbReference>
<dbReference type="PANTHER" id="PTHR48021">
    <property type="match status" value="1"/>
</dbReference>
<dbReference type="PANTHER" id="PTHR48021:SF33">
    <property type="entry name" value="AT22075P-RELATED"/>
    <property type="match status" value="1"/>
</dbReference>
<evidence type="ECO:0000256" key="3">
    <source>
        <dbReference type="ARBA" id="ARBA00022989"/>
    </source>
</evidence>
<dbReference type="OrthoDB" id="6612291at2759"/>
<feature type="transmembrane region" description="Helical" evidence="5">
    <location>
        <begin position="341"/>
        <end position="365"/>
    </location>
</feature>
<feature type="transmembrane region" description="Helical" evidence="5">
    <location>
        <begin position="406"/>
        <end position="428"/>
    </location>
</feature>
<dbReference type="Gene3D" id="1.20.1250.20">
    <property type="entry name" value="MFS general substrate transporter like domains"/>
    <property type="match status" value="2"/>
</dbReference>
<keyword evidence="2 5" id="KW-0812">Transmembrane</keyword>
<feature type="transmembrane region" description="Helical" evidence="5">
    <location>
        <begin position="92"/>
        <end position="109"/>
    </location>
</feature>
<dbReference type="EMBL" id="WJQU01000002">
    <property type="protein sequence ID" value="KAJ6642108.1"/>
    <property type="molecule type" value="Genomic_DNA"/>
</dbReference>
<evidence type="ECO:0000313" key="9">
    <source>
        <dbReference type="Proteomes" id="UP001151699"/>
    </source>
</evidence>